<dbReference type="InterPro" id="IPR000322">
    <property type="entry name" value="Glyco_hydro_31_TIM"/>
</dbReference>
<dbReference type="Proteomes" id="UP000663877">
    <property type="component" value="Unassembled WGS sequence"/>
</dbReference>
<dbReference type="PANTHER" id="PTHR43053">
    <property type="entry name" value="GLYCOSIDASE FAMILY 31"/>
    <property type="match status" value="1"/>
</dbReference>
<keyword evidence="10" id="KW-1185">Reference proteome</keyword>
<evidence type="ECO:0000259" key="6">
    <source>
        <dbReference type="Pfam" id="PF01055"/>
    </source>
</evidence>
<dbReference type="PANTHER" id="PTHR43053:SF4">
    <property type="entry name" value="MYOGENESIS-REGULATING GLYCOSIDASE"/>
    <property type="match status" value="1"/>
</dbReference>
<comment type="caution">
    <text evidence="8">The sequence shown here is derived from an EMBL/GenBank/DDBJ whole genome shotgun (WGS) entry which is preliminary data.</text>
</comment>
<dbReference type="Gene3D" id="2.60.40.1180">
    <property type="entry name" value="Golgi alpha-mannosidase II"/>
    <property type="match status" value="1"/>
</dbReference>
<evidence type="ECO:0000256" key="4">
    <source>
        <dbReference type="RuleBase" id="RU361185"/>
    </source>
</evidence>
<feature type="domain" description="Glycoside hydrolase family 31 TIM barrel" evidence="6">
    <location>
        <begin position="301"/>
        <end position="647"/>
    </location>
</feature>
<sequence>MIDTRGWLWFGFRFFIYSTILSIIFIGLLCAFAIWYYWYFVRCRSRNRREINNELQNRSFTFHTLSFEITNSGLIALNIQISPLEKQPIELAQLNAQRYKISSLDIQDEQINFIFTKAHILLTIKHEYIEQKSSQTKRTYFVHEYTFLWSSSHYRTRFTDKFNLTDTGYWYGGATQKTVYWPINQFVTKSQAMIPNDAYKNMFGSVCERYWLSSLGVALFVDPLVPLFVSMNTKHLELYSEYRTPYRQKAFIPHKFQYKLLQHVNMRDLHITMINRHLGKPMHTPDHRMIIEPIWSTWAQFKQNINTEKILNYAEEIVKRNFPRSQICIDDNWTPHYGTLDFDEKKFPDPKQMIIELKKLNFRVTLWIHPFISCNSYQFIDYWRRNLLINMNIIPSIIELVIERSRFLQVVFDDFLSNPVFQPFMKLIKHIHRRFPFSLPGISLWWNGLAGVLDLTNESAREEFTLNLQRLQKLYDIDSFKFDAGEVNWLPILSSFTNSSCQQVSEDKTTLITSPVLYPYLYAQLAHRIDENNRLQEVRIAYRTQTLPIFVRIIDKDSHWSYKNGLRSLLPSIFNLSLLGYPFILPDMVGGNGYGLTITQTRLPQRELYIRWLQLNVLLPAIQFSFPPWLYNDEQVIRIAHKCLEIREHYRSILLSTAEECVQYGTPMIRPLWFSDPYDMKAQICDNEYMLGNNLLIAPVLEENITELKIYLPQGKWQCIHTQQIYDGQQTHTYPVTIEDIPIFERY</sequence>
<dbReference type="InterPro" id="IPR050985">
    <property type="entry name" value="Alpha-glycosidase_related"/>
</dbReference>
<keyword evidence="5" id="KW-0472">Membrane</keyword>
<name>A0A813QJ23_9BILA</name>
<evidence type="ECO:0000313" key="11">
    <source>
        <dbReference type="Proteomes" id="UP000663877"/>
    </source>
</evidence>
<dbReference type="EMBL" id="CAJNOM010000181">
    <property type="protein sequence ID" value="CAF1190502.1"/>
    <property type="molecule type" value="Genomic_DNA"/>
</dbReference>
<comment type="similarity">
    <text evidence="1 4">Belongs to the glycosyl hydrolase 31 family.</text>
</comment>
<feature type="transmembrane region" description="Helical" evidence="5">
    <location>
        <begin position="210"/>
        <end position="229"/>
    </location>
</feature>
<dbReference type="OrthoDB" id="10070917at2759"/>
<keyword evidence="2 4" id="KW-0378">Hydrolase</keyword>
<evidence type="ECO:0000256" key="1">
    <source>
        <dbReference type="ARBA" id="ARBA00007806"/>
    </source>
</evidence>
<dbReference type="AlphaFoldDB" id="A0A813QJ23"/>
<dbReference type="InterPro" id="IPR017853">
    <property type="entry name" value="GH"/>
</dbReference>
<dbReference type="InterPro" id="IPR013780">
    <property type="entry name" value="Glyco_hydro_b"/>
</dbReference>
<dbReference type="Proteomes" id="UP000663832">
    <property type="component" value="Unassembled WGS sequence"/>
</dbReference>
<accession>A0A813QJ23</accession>
<evidence type="ECO:0000256" key="3">
    <source>
        <dbReference type="ARBA" id="ARBA00023295"/>
    </source>
</evidence>
<dbReference type="CDD" id="cd06592">
    <property type="entry name" value="GH31_NET37"/>
    <property type="match status" value="1"/>
</dbReference>
<keyword evidence="5" id="KW-0812">Transmembrane</keyword>
<dbReference type="Pfam" id="PF01055">
    <property type="entry name" value="Glyco_hydro_31_2nd"/>
    <property type="match status" value="1"/>
</dbReference>
<reference evidence="8" key="1">
    <citation type="submission" date="2021-02" db="EMBL/GenBank/DDBJ databases">
        <authorList>
            <person name="Nowell W R."/>
        </authorList>
    </citation>
    <scope>NUCLEOTIDE SEQUENCE</scope>
</reference>
<dbReference type="GO" id="GO:0004553">
    <property type="term" value="F:hydrolase activity, hydrolyzing O-glycosyl compounds"/>
    <property type="evidence" value="ECO:0007669"/>
    <property type="project" value="InterPro"/>
</dbReference>
<dbReference type="InterPro" id="IPR048395">
    <property type="entry name" value="Glyco_hydro_31_C"/>
</dbReference>
<keyword evidence="5" id="KW-1133">Transmembrane helix</keyword>
<evidence type="ECO:0000256" key="5">
    <source>
        <dbReference type="SAM" id="Phobius"/>
    </source>
</evidence>
<dbReference type="SUPFAM" id="SSF51011">
    <property type="entry name" value="Glycosyl hydrolase domain"/>
    <property type="match status" value="1"/>
</dbReference>
<evidence type="ECO:0000313" key="8">
    <source>
        <dbReference type="EMBL" id="CAF0767344.1"/>
    </source>
</evidence>
<feature type="transmembrane region" description="Helical" evidence="5">
    <location>
        <begin position="14"/>
        <end position="39"/>
    </location>
</feature>
<dbReference type="Pfam" id="PF21365">
    <property type="entry name" value="Glyco_hydro_31_3rd"/>
    <property type="match status" value="1"/>
</dbReference>
<keyword evidence="3 4" id="KW-0326">Glycosidase</keyword>
<evidence type="ECO:0000259" key="7">
    <source>
        <dbReference type="Pfam" id="PF21365"/>
    </source>
</evidence>
<proteinExistence type="inferred from homology"/>
<evidence type="ECO:0000313" key="9">
    <source>
        <dbReference type="EMBL" id="CAF1190502.1"/>
    </source>
</evidence>
<dbReference type="SUPFAM" id="SSF51445">
    <property type="entry name" value="(Trans)glycosidases"/>
    <property type="match status" value="1"/>
</dbReference>
<dbReference type="GO" id="GO:0005975">
    <property type="term" value="P:carbohydrate metabolic process"/>
    <property type="evidence" value="ECO:0007669"/>
    <property type="project" value="InterPro"/>
</dbReference>
<dbReference type="Gene3D" id="3.20.20.80">
    <property type="entry name" value="Glycosidases"/>
    <property type="match status" value="2"/>
</dbReference>
<organism evidence="8 11">
    <name type="scientific">Adineta steineri</name>
    <dbReference type="NCBI Taxonomy" id="433720"/>
    <lineage>
        <taxon>Eukaryota</taxon>
        <taxon>Metazoa</taxon>
        <taxon>Spiralia</taxon>
        <taxon>Gnathifera</taxon>
        <taxon>Rotifera</taxon>
        <taxon>Eurotatoria</taxon>
        <taxon>Bdelloidea</taxon>
        <taxon>Adinetida</taxon>
        <taxon>Adinetidae</taxon>
        <taxon>Adineta</taxon>
    </lineage>
</organism>
<dbReference type="EMBL" id="CAJNOI010000008">
    <property type="protein sequence ID" value="CAF0767344.1"/>
    <property type="molecule type" value="Genomic_DNA"/>
</dbReference>
<gene>
    <name evidence="8" type="ORF">BJG266_LOCUS3357</name>
    <name evidence="9" type="ORF">QVE165_LOCUS25218</name>
</gene>
<feature type="domain" description="Glycosyl hydrolase family 31 C-terminal" evidence="7">
    <location>
        <begin position="665"/>
        <end position="746"/>
    </location>
</feature>
<evidence type="ECO:0000256" key="2">
    <source>
        <dbReference type="ARBA" id="ARBA00022801"/>
    </source>
</evidence>
<protein>
    <submittedName>
        <fullName evidence="8">Uncharacterized protein</fullName>
    </submittedName>
</protein>
<evidence type="ECO:0000313" key="10">
    <source>
        <dbReference type="Proteomes" id="UP000663832"/>
    </source>
</evidence>